<accession>A0ACC2VWW8</accession>
<evidence type="ECO:0000313" key="2">
    <source>
        <dbReference type="Proteomes" id="UP001227268"/>
    </source>
</evidence>
<keyword evidence="2" id="KW-1185">Reference proteome</keyword>
<comment type="caution">
    <text evidence="1">The sequence shown here is derived from an EMBL/GenBank/DDBJ whole genome shotgun (WGS) entry which is preliminary data.</text>
</comment>
<evidence type="ECO:0000313" key="1">
    <source>
        <dbReference type="EMBL" id="KAJ9103960.1"/>
    </source>
</evidence>
<proteinExistence type="predicted"/>
<gene>
    <name evidence="1" type="ORF">QFC21_002423</name>
</gene>
<sequence>MSLPTPNDIFPAEEQFYKSLLREVIEARAGGTGGSGIDVSHLRSEKKKKRDAERGASKGRRIRYTVHEKAQNFTVPTPLETIWQTEQIDELFTSLLGGVGMEGAGADQDDRGVMGAVVDGDAGLGGLRVF</sequence>
<organism evidence="1 2">
    <name type="scientific">Naganishia friedmannii</name>
    <dbReference type="NCBI Taxonomy" id="89922"/>
    <lineage>
        <taxon>Eukaryota</taxon>
        <taxon>Fungi</taxon>
        <taxon>Dikarya</taxon>
        <taxon>Basidiomycota</taxon>
        <taxon>Agaricomycotina</taxon>
        <taxon>Tremellomycetes</taxon>
        <taxon>Filobasidiales</taxon>
        <taxon>Filobasidiaceae</taxon>
        <taxon>Naganishia</taxon>
    </lineage>
</organism>
<dbReference type="Proteomes" id="UP001227268">
    <property type="component" value="Unassembled WGS sequence"/>
</dbReference>
<reference evidence="1" key="1">
    <citation type="submission" date="2023-04" db="EMBL/GenBank/DDBJ databases">
        <title>Draft Genome sequencing of Naganishia species isolated from polar environments using Oxford Nanopore Technology.</title>
        <authorList>
            <person name="Leo P."/>
            <person name="Venkateswaran K."/>
        </authorList>
    </citation>
    <scope>NUCLEOTIDE SEQUENCE</scope>
    <source>
        <strain evidence="1">MNA-CCFEE 5423</strain>
    </source>
</reference>
<protein>
    <submittedName>
        <fullName evidence="1">Uncharacterized protein</fullName>
    </submittedName>
</protein>
<name>A0ACC2VWW8_9TREE</name>
<dbReference type="EMBL" id="JASBWT010000006">
    <property type="protein sequence ID" value="KAJ9103960.1"/>
    <property type="molecule type" value="Genomic_DNA"/>
</dbReference>